<proteinExistence type="predicted"/>
<evidence type="ECO:0000313" key="2">
    <source>
        <dbReference type="Proteomes" id="UP001569963"/>
    </source>
</evidence>
<keyword evidence="2" id="KW-1185">Reference proteome</keyword>
<sequence length="182" mass="20057">MMEVPLFERFLERAGLPADSGLHDVVAAVQAIPYGRPRDRTVAGVLIDWIGTCSTKHALLSELISERWPDLTPRLVHRVYRAERTMVRHRFGEIPAAAVQDGGLIDVHRYLIIALGGRDVVIDVTFPSDAPWDGRSDMPLACGPGRDYLVGVDPAKEKAALEAANCDPRIREPFITALSQAH</sequence>
<protein>
    <recommendedName>
        <fullName evidence="3">DUF5753 domain-containing protein</fullName>
    </recommendedName>
</protein>
<dbReference type="EMBL" id="JAXCEI010000030">
    <property type="protein sequence ID" value="MFA1544454.1"/>
    <property type="molecule type" value="Genomic_DNA"/>
</dbReference>
<gene>
    <name evidence="1" type="ORF">SM611_36485</name>
</gene>
<name>A0ABV4QMR3_9ACTN</name>
<accession>A0ABV4QMR3</accession>
<reference evidence="1 2" key="1">
    <citation type="submission" date="2023-11" db="EMBL/GenBank/DDBJ databases">
        <title>Actinomadura monticuli sp. nov., isolated from volcanic ash.</title>
        <authorList>
            <person name="Lee S.D."/>
            <person name="Yang H."/>
            <person name="Kim I.S."/>
        </authorList>
    </citation>
    <scope>NUCLEOTIDE SEQUENCE [LARGE SCALE GENOMIC DNA]</scope>
    <source>
        <strain evidence="1 2">DLS-62</strain>
    </source>
</reference>
<comment type="caution">
    <text evidence="1">The sequence shown here is derived from an EMBL/GenBank/DDBJ whole genome shotgun (WGS) entry which is preliminary data.</text>
</comment>
<evidence type="ECO:0008006" key="3">
    <source>
        <dbReference type="Google" id="ProtNLM"/>
    </source>
</evidence>
<dbReference type="RefSeq" id="WP_371954996.1">
    <property type="nucleotide sequence ID" value="NZ_JAXCEI010000030.1"/>
</dbReference>
<dbReference type="Proteomes" id="UP001569963">
    <property type="component" value="Unassembled WGS sequence"/>
</dbReference>
<organism evidence="1 2">
    <name type="scientific">Actinomadura monticuli</name>
    <dbReference type="NCBI Taxonomy" id="3097367"/>
    <lineage>
        <taxon>Bacteria</taxon>
        <taxon>Bacillati</taxon>
        <taxon>Actinomycetota</taxon>
        <taxon>Actinomycetes</taxon>
        <taxon>Streptosporangiales</taxon>
        <taxon>Thermomonosporaceae</taxon>
        <taxon>Actinomadura</taxon>
    </lineage>
</organism>
<evidence type="ECO:0000313" key="1">
    <source>
        <dbReference type="EMBL" id="MFA1544454.1"/>
    </source>
</evidence>